<dbReference type="GO" id="GO:0016787">
    <property type="term" value="F:hydrolase activity"/>
    <property type="evidence" value="ECO:0007669"/>
    <property type="project" value="UniProtKB-KW"/>
</dbReference>
<dbReference type="Pfam" id="PF08282">
    <property type="entry name" value="Hydrolase_3"/>
    <property type="match status" value="1"/>
</dbReference>
<dbReference type="PANTHER" id="PTHR10000">
    <property type="entry name" value="PHOSPHOSERINE PHOSPHATASE"/>
    <property type="match status" value="1"/>
</dbReference>
<dbReference type="InterPro" id="IPR036412">
    <property type="entry name" value="HAD-like_sf"/>
</dbReference>
<organism evidence="4 5">
    <name type="scientific">Seohaeicola saemankumensis</name>
    <dbReference type="NCBI Taxonomy" id="481181"/>
    <lineage>
        <taxon>Bacteria</taxon>
        <taxon>Pseudomonadati</taxon>
        <taxon>Pseudomonadota</taxon>
        <taxon>Alphaproteobacteria</taxon>
        <taxon>Rhodobacterales</taxon>
        <taxon>Roseobacteraceae</taxon>
        <taxon>Seohaeicola</taxon>
    </lineage>
</organism>
<keyword evidence="3" id="KW-0460">Magnesium</keyword>
<name>A0ABW3TCN3_9RHOB</name>
<proteinExistence type="predicted"/>
<dbReference type="InterPro" id="IPR023214">
    <property type="entry name" value="HAD_sf"/>
</dbReference>
<comment type="caution">
    <text evidence="4">The sequence shown here is derived from an EMBL/GenBank/DDBJ whole genome shotgun (WGS) entry which is preliminary data.</text>
</comment>
<protein>
    <submittedName>
        <fullName evidence="4">HAD-IIB family hydrolase</fullName>
    </submittedName>
</protein>
<dbReference type="EMBL" id="JBHTKR010000003">
    <property type="protein sequence ID" value="MFD1194467.1"/>
    <property type="molecule type" value="Genomic_DNA"/>
</dbReference>
<gene>
    <name evidence="4" type="ORF">ACFQ3C_07275</name>
</gene>
<dbReference type="SFLD" id="SFLDG01140">
    <property type="entry name" value="C2.B:_Phosphomannomutase_and_P"/>
    <property type="match status" value="1"/>
</dbReference>
<keyword evidence="5" id="KW-1185">Reference proteome</keyword>
<dbReference type="SFLD" id="SFLDG01142">
    <property type="entry name" value="C2.B.2:_Mannosyl-3-phosphoglyc"/>
    <property type="match status" value="1"/>
</dbReference>
<dbReference type="InterPro" id="IPR006381">
    <property type="entry name" value="HAD-SF-IIB-MPGP"/>
</dbReference>
<evidence type="ECO:0000256" key="2">
    <source>
        <dbReference type="ARBA" id="ARBA00022801"/>
    </source>
</evidence>
<keyword evidence="2 4" id="KW-0378">Hydrolase</keyword>
<dbReference type="NCBIfam" id="TIGR01486">
    <property type="entry name" value="HAD-SF-IIB-MPGP"/>
    <property type="match status" value="1"/>
</dbReference>
<sequence length="266" mass="28238">MTTSTPLVVFTDLDGTLLDHVTYDWEPARPALAELARIGAPVVLSSSKTAAEIAVLQDRIGLTGHLAICENGCGLIGAGSGAGTGDHAALRRELDRLPPHLREAFRGFTDMPTDEVMDLTGLSREDAVRAKTRDFSEPGLWLGDDAGRAAFVAALGALGVTARQGGRFLTLSFGGTKADRMAEVIAHYRPARTIALGDAPNDIEMLEAADSGVIVSNPHHSPLPRLQGEDQGRIIRTDRPGPSGWNTAILALLDRLGLNKERQGHG</sequence>
<evidence type="ECO:0000313" key="4">
    <source>
        <dbReference type="EMBL" id="MFD1194467.1"/>
    </source>
</evidence>
<dbReference type="SUPFAM" id="SSF56784">
    <property type="entry name" value="HAD-like"/>
    <property type="match status" value="1"/>
</dbReference>
<accession>A0ABW3TCN3</accession>
<reference evidence="5" key="1">
    <citation type="journal article" date="2019" name="Int. J. Syst. Evol. Microbiol.">
        <title>The Global Catalogue of Microorganisms (GCM) 10K type strain sequencing project: providing services to taxonomists for standard genome sequencing and annotation.</title>
        <authorList>
            <consortium name="The Broad Institute Genomics Platform"/>
            <consortium name="The Broad Institute Genome Sequencing Center for Infectious Disease"/>
            <person name="Wu L."/>
            <person name="Ma J."/>
        </authorList>
    </citation>
    <scope>NUCLEOTIDE SEQUENCE [LARGE SCALE GENOMIC DNA]</scope>
    <source>
        <strain evidence="5">CCUG 55328</strain>
    </source>
</reference>
<evidence type="ECO:0000256" key="3">
    <source>
        <dbReference type="ARBA" id="ARBA00022842"/>
    </source>
</evidence>
<keyword evidence="1" id="KW-0479">Metal-binding</keyword>
<dbReference type="Gene3D" id="3.40.50.1000">
    <property type="entry name" value="HAD superfamily/HAD-like"/>
    <property type="match status" value="1"/>
</dbReference>
<dbReference type="PANTHER" id="PTHR10000:SF8">
    <property type="entry name" value="HAD SUPERFAMILY HYDROLASE-LIKE, TYPE 3"/>
    <property type="match status" value="1"/>
</dbReference>
<evidence type="ECO:0000313" key="5">
    <source>
        <dbReference type="Proteomes" id="UP001597151"/>
    </source>
</evidence>
<dbReference type="Proteomes" id="UP001597151">
    <property type="component" value="Unassembled WGS sequence"/>
</dbReference>
<dbReference type="SFLD" id="SFLDS00003">
    <property type="entry name" value="Haloacid_Dehalogenase"/>
    <property type="match status" value="1"/>
</dbReference>
<evidence type="ECO:0000256" key="1">
    <source>
        <dbReference type="ARBA" id="ARBA00022723"/>
    </source>
</evidence>
<dbReference type="Gene3D" id="3.30.980.20">
    <property type="entry name" value="Putative mannosyl-3-phosphoglycerate phosphatase, domain 2"/>
    <property type="match status" value="1"/>
</dbReference>
<dbReference type="RefSeq" id="WP_380789977.1">
    <property type="nucleotide sequence ID" value="NZ_JBHTKR010000003.1"/>
</dbReference>